<evidence type="ECO:0000256" key="2">
    <source>
        <dbReference type="ARBA" id="ARBA00007025"/>
    </source>
</evidence>
<dbReference type="InterPro" id="IPR000330">
    <property type="entry name" value="SNF2_N"/>
</dbReference>
<evidence type="ECO:0000259" key="12">
    <source>
        <dbReference type="PROSITE" id="PS51192"/>
    </source>
</evidence>
<feature type="compositionally biased region" description="Polar residues" evidence="11">
    <location>
        <begin position="1017"/>
        <end position="1027"/>
    </location>
</feature>
<feature type="region of interest" description="Disordered" evidence="11">
    <location>
        <begin position="1008"/>
        <end position="1090"/>
    </location>
</feature>
<dbReference type="Gene3D" id="1.25.10.10">
    <property type="entry name" value="Leucine-rich Repeat Variant"/>
    <property type="match status" value="1"/>
</dbReference>
<evidence type="ECO:0000259" key="13">
    <source>
        <dbReference type="PROSITE" id="PS51194"/>
    </source>
</evidence>
<feature type="region of interest" description="Disordered" evidence="11">
    <location>
        <begin position="1632"/>
        <end position="1656"/>
    </location>
</feature>
<evidence type="ECO:0000256" key="1">
    <source>
        <dbReference type="ARBA" id="ARBA00004123"/>
    </source>
</evidence>
<keyword evidence="5" id="KW-0378">Hydrolase</keyword>
<feature type="region of interest" description="Disordered" evidence="11">
    <location>
        <begin position="64"/>
        <end position="93"/>
    </location>
</feature>
<dbReference type="CDD" id="cd18793">
    <property type="entry name" value="SF2_C_SNF"/>
    <property type="match status" value="1"/>
</dbReference>
<dbReference type="FunCoup" id="A0A168KYI4">
    <property type="interactions" value="310"/>
</dbReference>
<keyword evidence="10" id="KW-0539">Nucleus</keyword>
<dbReference type="InterPro" id="IPR058951">
    <property type="entry name" value="WHD_Rad26_CSB-like"/>
</dbReference>
<feature type="compositionally biased region" description="Low complexity" evidence="11">
    <location>
        <begin position="1704"/>
        <end position="1714"/>
    </location>
</feature>
<dbReference type="EMBL" id="LT550481">
    <property type="protein sequence ID" value="SAL95690.1"/>
    <property type="molecule type" value="Genomic_DNA"/>
</dbReference>
<name>A0A168KYI4_ABSGL</name>
<dbReference type="PROSITE" id="PS51192">
    <property type="entry name" value="HELICASE_ATP_BIND_1"/>
    <property type="match status" value="1"/>
</dbReference>
<dbReference type="InParanoid" id="A0A168KYI4"/>
<dbReference type="InterPro" id="IPR038718">
    <property type="entry name" value="SNF2-like_sf"/>
</dbReference>
<evidence type="ECO:0000256" key="11">
    <source>
        <dbReference type="SAM" id="MobiDB-lite"/>
    </source>
</evidence>
<evidence type="ECO:0000313" key="15">
    <source>
        <dbReference type="Proteomes" id="UP000078561"/>
    </source>
</evidence>
<dbReference type="Proteomes" id="UP000078561">
    <property type="component" value="Unassembled WGS sequence"/>
</dbReference>
<dbReference type="GO" id="GO:0005634">
    <property type="term" value="C:nucleus"/>
    <property type="evidence" value="ECO:0007669"/>
    <property type="project" value="TreeGrafter"/>
</dbReference>
<dbReference type="SMART" id="SM00487">
    <property type="entry name" value="DEXDc"/>
    <property type="match status" value="1"/>
</dbReference>
<feature type="region of interest" description="Disordered" evidence="11">
    <location>
        <begin position="1"/>
        <end position="26"/>
    </location>
</feature>
<feature type="region of interest" description="Disordered" evidence="11">
    <location>
        <begin position="911"/>
        <end position="963"/>
    </location>
</feature>
<keyword evidence="6" id="KW-0347">Helicase</keyword>
<feature type="compositionally biased region" description="Acidic residues" evidence="11">
    <location>
        <begin position="241"/>
        <end position="272"/>
    </location>
</feature>
<dbReference type="Gene3D" id="3.40.50.10810">
    <property type="entry name" value="Tandem AAA-ATPase domain"/>
    <property type="match status" value="2"/>
</dbReference>
<feature type="compositionally biased region" description="Low complexity" evidence="11">
    <location>
        <begin position="1"/>
        <end position="12"/>
    </location>
</feature>
<dbReference type="InterPro" id="IPR000225">
    <property type="entry name" value="Armadillo"/>
</dbReference>
<feature type="region of interest" description="Disordered" evidence="11">
    <location>
        <begin position="1114"/>
        <end position="1133"/>
    </location>
</feature>
<feature type="region of interest" description="Disordered" evidence="11">
    <location>
        <begin position="468"/>
        <end position="492"/>
    </location>
</feature>
<dbReference type="Pfam" id="PF00176">
    <property type="entry name" value="SNF2-rel_dom"/>
    <property type="match status" value="1"/>
</dbReference>
<comment type="subcellular location">
    <subcellularLocation>
        <location evidence="1">Nucleus</location>
    </subcellularLocation>
</comment>
<feature type="compositionally biased region" description="Polar residues" evidence="11">
    <location>
        <begin position="927"/>
        <end position="938"/>
    </location>
</feature>
<evidence type="ECO:0000256" key="6">
    <source>
        <dbReference type="ARBA" id="ARBA00022806"/>
    </source>
</evidence>
<dbReference type="InterPro" id="IPR050496">
    <property type="entry name" value="SNF2_RAD54_helicase_repair"/>
</dbReference>
<keyword evidence="3" id="KW-0547">Nucleotide-binding</keyword>
<dbReference type="Pfam" id="PF00271">
    <property type="entry name" value="Helicase_C"/>
    <property type="match status" value="1"/>
</dbReference>
<evidence type="ECO:0000256" key="3">
    <source>
        <dbReference type="ARBA" id="ARBA00022741"/>
    </source>
</evidence>
<feature type="compositionally biased region" description="Polar residues" evidence="11">
    <location>
        <begin position="228"/>
        <end position="237"/>
    </location>
</feature>
<evidence type="ECO:0000256" key="5">
    <source>
        <dbReference type="ARBA" id="ARBA00022801"/>
    </source>
</evidence>
<dbReference type="InterPro" id="IPR014001">
    <property type="entry name" value="Helicase_ATP-bd"/>
</dbReference>
<evidence type="ECO:0000256" key="10">
    <source>
        <dbReference type="ARBA" id="ARBA00023242"/>
    </source>
</evidence>
<accession>A0A168KYI4</accession>
<keyword evidence="9" id="KW-0234">DNA repair</keyword>
<feature type="compositionally biased region" description="Low complexity" evidence="11">
    <location>
        <begin position="1635"/>
        <end position="1644"/>
    </location>
</feature>
<feature type="compositionally biased region" description="Basic residues" evidence="11">
    <location>
        <begin position="480"/>
        <end position="492"/>
    </location>
</feature>
<dbReference type="InterPro" id="IPR016024">
    <property type="entry name" value="ARM-type_fold"/>
</dbReference>
<feature type="compositionally biased region" description="Low complexity" evidence="11">
    <location>
        <begin position="941"/>
        <end position="951"/>
    </location>
</feature>
<evidence type="ECO:0000256" key="8">
    <source>
        <dbReference type="ARBA" id="ARBA00023125"/>
    </source>
</evidence>
<dbReference type="OrthoDB" id="413460at2759"/>
<evidence type="ECO:0000256" key="4">
    <source>
        <dbReference type="ARBA" id="ARBA00022763"/>
    </source>
</evidence>
<organism evidence="14">
    <name type="scientific">Absidia glauca</name>
    <name type="common">Pin mould</name>
    <dbReference type="NCBI Taxonomy" id="4829"/>
    <lineage>
        <taxon>Eukaryota</taxon>
        <taxon>Fungi</taxon>
        <taxon>Fungi incertae sedis</taxon>
        <taxon>Mucoromycota</taxon>
        <taxon>Mucoromycotina</taxon>
        <taxon>Mucoromycetes</taxon>
        <taxon>Mucorales</taxon>
        <taxon>Cunninghamellaceae</taxon>
        <taxon>Absidia</taxon>
    </lineage>
</organism>
<keyword evidence="15" id="KW-1185">Reference proteome</keyword>
<keyword evidence="8" id="KW-0238">DNA-binding</keyword>
<dbReference type="PANTHER" id="PTHR45629">
    <property type="entry name" value="SNF2/RAD54 FAMILY MEMBER"/>
    <property type="match status" value="1"/>
</dbReference>
<gene>
    <name evidence="14" type="primary">ABSGL_01031.1 scaffold 1223</name>
</gene>
<evidence type="ECO:0000256" key="9">
    <source>
        <dbReference type="ARBA" id="ARBA00023204"/>
    </source>
</evidence>
<dbReference type="PROSITE" id="PS51194">
    <property type="entry name" value="HELICASE_CTER"/>
    <property type="match status" value="1"/>
</dbReference>
<dbReference type="GO" id="GO:0005524">
    <property type="term" value="F:ATP binding"/>
    <property type="evidence" value="ECO:0007669"/>
    <property type="project" value="InterPro"/>
</dbReference>
<feature type="compositionally biased region" description="Polar residues" evidence="11">
    <location>
        <begin position="1715"/>
        <end position="1727"/>
    </location>
</feature>
<dbReference type="GO" id="GO:0008094">
    <property type="term" value="F:ATP-dependent activity, acting on DNA"/>
    <property type="evidence" value="ECO:0007669"/>
    <property type="project" value="TreeGrafter"/>
</dbReference>
<dbReference type="InterPro" id="IPR049730">
    <property type="entry name" value="SNF2/RAD54-like_C"/>
</dbReference>
<feature type="region of interest" description="Disordered" evidence="11">
    <location>
        <begin position="183"/>
        <end position="277"/>
    </location>
</feature>
<dbReference type="GO" id="GO:0006283">
    <property type="term" value="P:transcription-coupled nucleotide-excision repair"/>
    <property type="evidence" value="ECO:0007669"/>
    <property type="project" value="TreeGrafter"/>
</dbReference>
<dbReference type="FunFam" id="3.40.50.10810:FF:000094">
    <property type="entry name" value="DNA excision repair protein ERCC-6"/>
    <property type="match status" value="1"/>
</dbReference>
<dbReference type="CDD" id="cd18000">
    <property type="entry name" value="DEXHc_ERCC6"/>
    <property type="match status" value="1"/>
</dbReference>
<dbReference type="SMART" id="SM00490">
    <property type="entry name" value="HELICc"/>
    <property type="match status" value="1"/>
</dbReference>
<dbReference type="Pfam" id="PF25875">
    <property type="entry name" value="WHD_Rad26_CSB"/>
    <property type="match status" value="1"/>
</dbReference>
<comment type="similarity">
    <text evidence="2">Belongs to the SNF2/RAD54 helicase family.</text>
</comment>
<dbReference type="Gene3D" id="3.40.50.300">
    <property type="entry name" value="P-loop containing nucleotide triphosphate hydrolases"/>
    <property type="match status" value="1"/>
</dbReference>
<dbReference type="SMART" id="SM00185">
    <property type="entry name" value="ARM"/>
    <property type="match status" value="2"/>
</dbReference>
<sequence length="1780" mass="199659">MDSPLLPNSDSPLSEERSLMDQDEDDALIDEQQPDLKSELEHLGVGLADQDSLEQQIMAEANKALAERDDERDQKRLDKARQQARDAQDLLSQLKSQLNDDTATTAQKDRLIKKINEQVTLLRNANRDATDIVDRMKERKNQDENVAMGAHDYSKQQANESRKDYLIRTGKITPFANVSDTEQALNEDEDPNIILPGSGGSYMVHRHRKRPRPSQETVDLKKEIETNWRLSKASNQKDGSDQDYSEPSDEDENDENDSYNSEDDNMADEEDVMAPKTRKEIERLYEDDGIERNYKNRLENWVNGRKLLRSRLARDESEPLDDEQQEDGLYAEIYEPHPYYQDARFGALRIPGELWHKLFDYQKTCVQWLWELHNQKVGGIIGDEMGLGKTVQIIAFLSGLYYSKILGPGVASIVVCPATVLKQWVEEFHRWWPPLRVAILHASGSGIRIGGTKMDDFDADDMEFDENLDDEEYEPDRRGRFAGKKKKKTRARRSLFSKKSGKKAAGIVDQFIKKGGILITTYGGVQTYREVLLKHKWGYVVLDEGHKIRNPDSGTTLACKQFKTPHRIVLSGTPIQNNLKELWSLFDFIFPGRLGTLPVFHTQFSVPINIGGYANATNIQVQTAYKCACMLRDLINPYLLRRMKVDVATDLPKKSEQVLFCKLTPSQRHSYLQFIHSKEMDKILERRRHALFGIDIVRKICNHPDIVNMAAMKKNATYGDPEQSGKMVVVRALLNLWQGKHRVLLFCQTRQMLDILQMMVGNLGYQYLRMDGTTPVQHRMTMVHEFNTTPDIFVFLLTTKVGGLGLNLTGADRVILFDPDWNPSTDMQARERAWRLGQKKDVTIYRLMTSGTIEEKIYHRQIYKQFLTNKILKDPKQQRFFDASNLKALFTLGAEDDTSTETGRLFEGTEIRRKKKKADHDTEEIQGLQNVSNITPVNNPKGASESGSSNSSRKKASGGDDNVLSSLFEMTGIQSALQHDRIMESAAQDTFFVEREATMIAEKAAAALKESRKRTRSNTIGTPTWTGKSGFAGAPIQRFSSTTPLPRFGQRTALFPGVRPNTKPDSPSPSPSPSPSSDFGKGTISGFKGPNRIVGSNALLAQMKERKEMMMNGSPLAATTGSPSQTSTSSLSTGNVMHISENDVMIFRKMIQAIATFGKNQEGQGTWKLKQDFVTPHLIPRLSAMTIDEFDPDDMLLELNRKLANVCIQSDHSGETVHKDAGYTRQLLTGLSFDSATEPGHVDDLLELKVLPRIKQLLTFHEHASIQAGTSEHTNALVEADFIAALLECLNSNCSTTTAKAQAAWALSNFAGESASLRELLMTNNALDIVANVLESVCSDILDEALERSHITGRVNIRDQDLCVDIKALTWALSNMCRGGFRTADYWDMYIPAFHSLSLCVIFDHRDIWIDACWGLSRILYNMHEVSNFYGGVFISPQLCSRLAQLLTERTISIIVPVLRCIINITSGPNEHSSRLLNTPLLVNLGALTTIDIPIPIRRDSLLVVANLAASNESLVHEVIHCHEIMESVVAHVHVPGHAYNEDPIQWFPTVSNAYYNLAEEWKITTEALWVLSNLTHLATDDTICNMLARHSQIPKSLSALLSFMDMPISTCIKGLDVIISIIGRTNKICRSRLPQPSQSGRPESSPPSSPRSINPYVQQFIDHGVPTLLPCLRQAYSESIELLKRCTTLELLFKEDSQQRRGSMNSTGSSSESQAPPNSENDFSAPSASNLAAMFGLATPPSFNTTGANKRRVLRGNEDGDIRLIENAVGNLCITETGS</sequence>
<dbReference type="InterPro" id="IPR001650">
    <property type="entry name" value="Helicase_C-like"/>
</dbReference>
<proteinExistence type="inferred from homology"/>
<dbReference type="Gene3D" id="1.20.120.850">
    <property type="entry name" value="SWI2/SNF2 ATPases, N-terminal domain"/>
    <property type="match status" value="1"/>
</dbReference>
<evidence type="ECO:0000313" key="14">
    <source>
        <dbReference type="EMBL" id="SAL95690.1"/>
    </source>
</evidence>
<dbReference type="STRING" id="4829.A0A168KYI4"/>
<keyword evidence="7" id="KW-0067">ATP-binding</keyword>
<feature type="compositionally biased region" description="Basic and acidic residues" evidence="11">
    <location>
        <begin position="65"/>
        <end position="88"/>
    </location>
</feature>
<feature type="region of interest" description="Disordered" evidence="11">
    <location>
        <begin position="1698"/>
        <end position="1727"/>
    </location>
</feature>
<evidence type="ECO:0000256" key="7">
    <source>
        <dbReference type="ARBA" id="ARBA00022840"/>
    </source>
</evidence>
<dbReference type="InterPro" id="IPR027417">
    <property type="entry name" value="P-loop_NTPase"/>
</dbReference>
<keyword evidence="4" id="KW-0227">DNA damage</keyword>
<feature type="compositionally biased region" description="Low complexity" evidence="11">
    <location>
        <begin position="1119"/>
        <end position="1133"/>
    </location>
</feature>
<feature type="domain" description="Helicase C-terminal" evidence="13">
    <location>
        <begin position="728"/>
        <end position="882"/>
    </location>
</feature>
<dbReference type="PANTHER" id="PTHR45629:SF7">
    <property type="entry name" value="DNA EXCISION REPAIR PROTEIN ERCC-6-RELATED"/>
    <property type="match status" value="1"/>
</dbReference>
<dbReference type="InterPro" id="IPR011989">
    <property type="entry name" value="ARM-like"/>
</dbReference>
<dbReference type="SUPFAM" id="SSF48371">
    <property type="entry name" value="ARM repeat"/>
    <property type="match status" value="1"/>
</dbReference>
<dbReference type="SUPFAM" id="SSF52540">
    <property type="entry name" value="P-loop containing nucleoside triphosphate hydrolases"/>
    <property type="match status" value="2"/>
</dbReference>
<reference evidence="14" key="1">
    <citation type="submission" date="2016-04" db="EMBL/GenBank/DDBJ databases">
        <authorList>
            <person name="Evans L.H."/>
            <person name="Alamgir A."/>
            <person name="Owens N."/>
            <person name="Weber N.D."/>
            <person name="Virtaneva K."/>
            <person name="Barbian K."/>
            <person name="Babar A."/>
            <person name="Rosenke K."/>
        </authorList>
    </citation>
    <scope>NUCLEOTIDE SEQUENCE [LARGE SCALE GENOMIC DNA]</scope>
    <source>
        <strain evidence="14">CBS 101.48</strain>
    </source>
</reference>
<protein>
    <submittedName>
        <fullName evidence="14">Uncharacterized protein</fullName>
    </submittedName>
</protein>
<dbReference type="GO" id="GO:0016787">
    <property type="term" value="F:hydrolase activity"/>
    <property type="evidence" value="ECO:0007669"/>
    <property type="project" value="UniProtKB-KW"/>
</dbReference>
<feature type="domain" description="Helicase ATP-binding" evidence="12">
    <location>
        <begin position="370"/>
        <end position="592"/>
    </location>
</feature>